<evidence type="ECO:0000313" key="11">
    <source>
        <dbReference type="Proteomes" id="UP000431744"/>
    </source>
</evidence>
<evidence type="ECO:0000313" key="10">
    <source>
        <dbReference type="EMBL" id="KAB1649446.1"/>
    </source>
</evidence>
<keyword evidence="5 8" id="KW-1133">Transmembrane helix</keyword>
<dbReference type="InterPro" id="IPR020846">
    <property type="entry name" value="MFS_dom"/>
</dbReference>
<dbReference type="PROSITE" id="PS00216">
    <property type="entry name" value="SUGAR_TRANSPORT_1"/>
    <property type="match status" value="1"/>
</dbReference>
<dbReference type="GO" id="GO:0005886">
    <property type="term" value="C:plasma membrane"/>
    <property type="evidence" value="ECO:0007669"/>
    <property type="project" value="UniProtKB-SubCell"/>
</dbReference>
<dbReference type="GO" id="GO:0022857">
    <property type="term" value="F:transmembrane transporter activity"/>
    <property type="evidence" value="ECO:0007669"/>
    <property type="project" value="InterPro"/>
</dbReference>
<evidence type="ECO:0000256" key="4">
    <source>
        <dbReference type="ARBA" id="ARBA00022692"/>
    </source>
</evidence>
<dbReference type="RefSeq" id="WP_158028036.1">
    <property type="nucleotide sequence ID" value="NZ_BMHG01000001.1"/>
</dbReference>
<feature type="transmembrane region" description="Helical" evidence="8">
    <location>
        <begin position="119"/>
        <end position="141"/>
    </location>
</feature>
<feature type="transmembrane region" description="Helical" evidence="8">
    <location>
        <begin position="385"/>
        <end position="403"/>
    </location>
</feature>
<keyword evidence="4 8" id="KW-0812">Transmembrane</keyword>
<feature type="transmembrane region" description="Helical" evidence="8">
    <location>
        <begin position="297"/>
        <end position="315"/>
    </location>
</feature>
<keyword evidence="6 8" id="KW-0472">Membrane</keyword>
<dbReference type="PRINTS" id="PR01035">
    <property type="entry name" value="TCRTETA"/>
</dbReference>
<dbReference type="InterPro" id="IPR011701">
    <property type="entry name" value="MFS"/>
</dbReference>
<dbReference type="Proteomes" id="UP000431744">
    <property type="component" value="Unassembled WGS sequence"/>
</dbReference>
<feature type="compositionally biased region" description="Acidic residues" evidence="7">
    <location>
        <begin position="9"/>
        <end position="19"/>
    </location>
</feature>
<organism evidence="10 11">
    <name type="scientific">Pseudoclavibacter endophyticus</name>
    <dbReference type="NCBI Taxonomy" id="1778590"/>
    <lineage>
        <taxon>Bacteria</taxon>
        <taxon>Bacillati</taxon>
        <taxon>Actinomycetota</taxon>
        <taxon>Actinomycetes</taxon>
        <taxon>Micrococcales</taxon>
        <taxon>Microbacteriaceae</taxon>
        <taxon>Pseudoclavibacter</taxon>
    </lineage>
</organism>
<feature type="transmembrane region" description="Helical" evidence="8">
    <location>
        <begin position="29"/>
        <end position="47"/>
    </location>
</feature>
<comment type="subcellular location">
    <subcellularLocation>
        <location evidence="1">Cell membrane</location>
        <topology evidence="1">Multi-pass membrane protein</topology>
    </subcellularLocation>
</comment>
<dbReference type="Gene3D" id="1.20.1250.20">
    <property type="entry name" value="MFS general substrate transporter like domains"/>
    <property type="match status" value="2"/>
</dbReference>
<protein>
    <submittedName>
        <fullName evidence="10">MFS transporter</fullName>
    </submittedName>
</protein>
<evidence type="ECO:0000256" key="8">
    <source>
        <dbReference type="SAM" id="Phobius"/>
    </source>
</evidence>
<evidence type="ECO:0000256" key="1">
    <source>
        <dbReference type="ARBA" id="ARBA00004651"/>
    </source>
</evidence>
<gene>
    <name evidence="10" type="ORF">F8O04_04055</name>
</gene>
<sequence>MPERHPDPDGADENAEEAPEASARIPVEIWTLLVATFFMALGFGLVVPVLPQFASSFGVGATLVAIVVSAFAFVRLVSAPLGGVLVNRFGERGTYVAGMLIVAASTYATAFAAEYWQLLVYRGLGGVGSVMFTIASAGILAKYSPPGIRGRVSALWGGMFLVGNISGPIAGGLLGQFGMQLPFFVYGTAMVISALIVAVSAVRNRGTARTDTAPQLPPRTLREVLRDGAFLRLLGSGFANGWVNFGVRAATIPLFVAAAVSSEPWVAGAVIATTAVGNVVSLPWAGRAADRIGRKPLVIWGALIAGVSLVVMIPVQDIASLLVVGFVGGLGAGLMAPANQAMAADIVGHGRSGGQVLSTFQMSQDLGTIVGPIVTGVIIDGLGYGWAFALAGAVMVASGMVWVRGPETLGR</sequence>
<evidence type="ECO:0000259" key="9">
    <source>
        <dbReference type="PROSITE" id="PS50850"/>
    </source>
</evidence>
<dbReference type="PANTHER" id="PTHR23506:SF23">
    <property type="entry name" value="GH10249P"/>
    <property type="match status" value="1"/>
</dbReference>
<feature type="transmembrane region" description="Helical" evidence="8">
    <location>
        <begin position="153"/>
        <end position="177"/>
    </location>
</feature>
<keyword evidence="11" id="KW-1185">Reference proteome</keyword>
<feature type="transmembrane region" description="Helical" evidence="8">
    <location>
        <begin position="265"/>
        <end position="285"/>
    </location>
</feature>
<dbReference type="Pfam" id="PF07690">
    <property type="entry name" value="MFS_1"/>
    <property type="match status" value="1"/>
</dbReference>
<accession>A0A6H9WKV5</accession>
<dbReference type="InterPro" id="IPR050930">
    <property type="entry name" value="MFS_Vesicular_Transporter"/>
</dbReference>
<comment type="similarity">
    <text evidence="2">Belongs to the major facilitator superfamily. TCR/Tet family.</text>
</comment>
<dbReference type="PANTHER" id="PTHR23506">
    <property type="entry name" value="GH10249P"/>
    <property type="match status" value="1"/>
</dbReference>
<dbReference type="SUPFAM" id="SSF103473">
    <property type="entry name" value="MFS general substrate transporter"/>
    <property type="match status" value="1"/>
</dbReference>
<dbReference type="OrthoDB" id="9793283at2"/>
<dbReference type="AlphaFoldDB" id="A0A6H9WKV5"/>
<feature type="region of interest" description="Disordered" evidence="7">
    <location>
        <begin position="1"/>
        <end position="20"/>
    </location>
</feature>
<feature type="domain" description="Major facilitator superfamily (MFS) profile" evidence="9">
    <location>
        <begin position="28"/>
        <end position="409"/>
    </location>
</feature>
<dbReference type="InterPro" id="IPR005829">
    <property type="entry name" value="Sugar_transporter_CS"/>
</dbReference>
<dbReference type="InterPro" id="IPR036259">
    <property type="entry name" value="MFS_trans_sf"/>
</dbReference>
<evidence type="ECO:0000256" key="6">
    <source>
        <dbReference type="ARBA" id="ARBA00023136"/>
    </source>
</evidence>
<comment type="caution">
    <text evidence="10">The sequence shown here is derived from an EMBL/GenBank/DDBJ whole genome shotgun (WGS) entry which is preliminary data.</text>
</comment>
<evidence type="ECO:0000256" key="7">
    <source>
        <dbReference type="SAM" id="MobiDB-lite"/>
    </source>
</evidence>
<feature type="transmembrane region" description="Helical" evidence="8">
    <location>
        <begin position="229"/>
        <end position="245"/>
    </location>
</feature>
<name>A0A6H9WKV5_9MICO</name>
<dbReference type="CDD" id="cd17325">
    <property type="entry name" value="MFS_MdtG_SLC18_like"/>
    <property type="match status" value="1"/>
</dbReference>
<evidence type="ECO:0000256" key="3">
    <source>
        <dbReference type="ARBA" id="ARBA00022448"/>
    </source>
</evidence>
<reference evidence="10 11" key="1">
    <citation type="submission" date="2019-09" db="EMBL/GenBank/DDBJ databases">
        <title>Phylogeny of genus Pseudoclavibacter and closely related genus.</title>
        <authorList>
            <person name="Li Y."/>
        </authorList>
    </citation>
    <scope>NUCLEOTIDE SEQUENCE [LARGE SCALE GENOMIC DNA]</scope>
    <source>
        <strain evidence="10 11">EGI 60007</strain>
    </source>
</reference>
<dbReference type="EMBL" id="WBJY01000001">
    <property type="protein sequence ID" value="KAB1649446.1"/>
    <property type="molecule type" value="Genomic_DNA"/>
</dbReference>
<feature type="transmembrane region" description="Helical" evidence="8">
    <location>
        <begin position="95"/>
        <end position="113"/>
    </location>
</feature>
<evidence type="ECO:0000256" key="5">
    <source>
        <dbReference type="ARBA" id="ARBA00022989"/>
    </source>
</evidence>
<dbReference type="InterPro" id="IPR001958">
    <property type="entry name" value="Tet-R_TetA/multi-R_MdtG-like"/>
</dbReference>
<proteinExistence type="inferred from homology"/>
<keyword evidence="3" id="KW-0813">Transport</keyword>
<feature type="transmembrane region" description="Helical" evidence="8">
    <location>
        <begin position="183"/>
        <end position="202"/>
    </location>
</feature>
<evidence type="ECO:0000256" key="2">
    <source>
        <dbReference type="ARBA" id="ARBA00007520"/>
    </source>
</evidence>
<dbReference type="PROSITE" id="PS50850">
    <property type="entry name" value="MFS"/>
    <property type="match status" value="1"/>
</dbReference>